<evidence type="ECO:0000313" key="1">
    <source>
        <dbReference type="EMBL" id="AVG24316.1"/>
    </source>
</evidence>
<dbReference type="Proteomes" id="UP000243077">
    <property type="component" value="Chromosome"/>
</dbReference>
<accession>A0A2L2BRL4</accession>
<sequence>MWVWHYRIGDDAKCVLIPTVLSLSRVNQRMFRAHFLLLCAVSVSWHPHGVGLNYIVLLNLIARENSVDERESAEAA</sequence>
<dbReference type="KEGG" id="psai:C3B54_111373"/>
<proteinExistence type="predicted"/>
<name>A0A2L2BRL4_9MICO</name>
<dbReference type="AlphaFoldDB" id="A0A2L2BRL4"/>
<keyword evidence="2" id="KW-1185">Reference proteome</keyword>
<protein>
    <submittedName>
        <fullName evidence="1">Uncharacterized protein</fullName>
    </submittedName>
</protein>
<evidence type="ECO:0000313" key="2">
    <source>
        <dbReference type="Proteomes" id="UP000243077"/>
    </source>
</evidence>
<gene>
    <name evidence="1" type="ORF">C3B54_111373</name>
</gene>
<reference evidence="1 2" key="1">
    <citation type="submission" date="2018-02" db="EMBL/GenBank/DDBJ databases">
        <title>Complete genome of the streamlined marine actinobacterium Pontimonas salivibrio CL-TW6 adapted to coastal planktonic lifestype.</title>
        <authorList>
            <person name="Cho B.C."/>
            <person name="Hardies S.C."/>
            <person name="Jang G.I."/>
            <person name="Hwang C.Y."/>
        </authorList>
    </citation>
    <scope>NUCLEOTIDE SEQUENCE [LARGE SCALE GENOMIC DNA]</scope>
    <source>
        <strain evidence="1 2">CL-TW6</strain>
    </source>
</reference>
<dbReference type="EMBL" id="CP026923">
    <property type="protein sequence ID" value="AVG24316.1"/>
    <property type="molecule type" value="Genomic_DNA"/>
</dbReference>
<organism evidence="1 2">
    <name type="scientific">Pontimonas salivibrio</name>
    <dbReference type="NCBI Taxonomy" id="1159327"/>
    <lineage>
        <taxon>Bacteria</taxon>
        <taxon>Bacillati</taxon>
        <taxon>Actinomycetota</taxon>
        <taxon>Actinomycetes</taxon>
        <taxon>Micrococcales</taxon>
        <taxon>Microbacteriaceae</taxon>
        <taxon>Pontimonas</taxon>
    </lineage>
</organism>